<proteinExistence type="predicted"/>
<feature type="compositionally biased region" description="Acidic residues" evidence="1">
    <location>
        <begin position="710"/>
        <end position="737"/>
    </location>
</feature>
<reference evidence="2 3" key="1">
    <citation type="journal article" date="2021" name="Nat. Commun.">
        <title>Genetic determinants of endophytism in the Arabidopsis root mycobiome.</title>
        <authorList>
            <person name="Mesny F."/>
            <person name="Miyauchi S."/>
            <person name="Thiergart T."/>
            <person name="Pickel B."/>
            <person name="Atanasova L."/>
            <person name="Karlsson M."/>
            <person name="Huettel B."/>
            <person name="Barry K.W."/>
            <person name="Haridas S."/>
            <person name="Chen C."/>
            <person name="Bauer D."/>
            <person name="Andreopoulos W."/>
            <person name="Pangilinan J."/>
            <person name="LaButti K."/>
            <person name="Riley R."/>
            <person name="Lipzen A."/>
            <person name="Clum A."/>
            <person name="Drula E."/>
            <person name="Henrissat B."/>
            <person name="Kohler A."/>
            <person name="Grigoriev I.V."/>
            <person name="Martin F.M."/>
            <person name="Hacquard S."/>
        </authorList>
    </citation>
    <scope>NUCLEOTIDE SEQUENCE [LARGE SCALE GENOMIC DNA]</scope>
    <source>
        <strain evidence="2 3">MPI-CAGE-CH-0241</strain>
    </source>
</reference>
<dbReference type="PANTHER" id="PTHR21054:SF2">
    <property type="entry name" value="MIP04191P"/>
    <property type="match status" value="1"/>
</dbReference>
<dbReference type="Pfam" id="PF12044">
    <property type="entry name" value="Metallopep"/>
    <property type="match status" value="1"/>
</dbReference>
<dbReference type="InterPro" id="IPR021917">
    <property type="entry name" value="Unchr_Zn-peptidase-like"/>
</dbReference>
<evidence type="ECO:0000256" key="1">
    <source>
        <dbReference type="SAM" id="MobiDB-lite"/>
    </source>
</evidence>
<dbReference type="InterPro" id="IPR053002">
    <property type="entry name" value="Metalloproteinase_M10B"/>
</dbReference>
<dbReference type="Proteomes" id="UP000777438">
    <property type="component" value="Unassembled WGS sequence"/>
</dbReference>
<feature type="region of interest" description="Disordered" evidence="1">
    <location>
        <begin position="685"/>
        <end position="737"/>
    </location>
</feature>
<accession>A0A9P8W9H0</accession>
<gene>
    <name evidence="2" type="ORF">B0T10DRAFT_436331</name>
</gene>
<dbReference type="AlphaFoldDB" id="A0A9P8W9H0"/>
<evidence type="ECO:0000313" key="2">
    <source>
        <dbReference type="EMBL" id="KAH6894667.1"/>
    </source>
</evidence>
<organism evidence="2 3">
    <name type="scientific">Thelonectria olida</name>
    <dbReference type="NCBI Taxonomy" id="1576542"/>
    <lineage>
        <taxon>Eukaryota</taxon>
        <taxon>Fungi</taxon>
        <taxon>Dikarya</taxon>
        <taxon>Ascomycota</taxon>
        <taxon>Pezizomycotina</taxon>
        <taxon>Sordariomycetes</taxon>
        <taxon>Hypocreomycetidae</taxon>
        <taxon>Hypocreales</taxon>
        <taxon>Nectriaceae</taxon>
        <taxon>Thelonectria</taxon>
    </lineage>
</organism>
<dbReference type="PANTHER" id="PTHR21054">
    <property type="entry name" value="ZINC METALLOPROTEINASE-RELATED"/>
    <property type="match status" value="1"/>
</dbReference>
<dbReference type="GO" id="GO:0005737">
    <property type="term" value="C:cytoplasm"/>
    <property type="evidence" value="ECO:0007669"/>
    <property type="project" value="TreeGrafter"/>
</dbReference>
<sequence>MAPQNVTRMISVDNIKDGEEVHQRCLLITGRCEDFQHVNDAFVQVANNGEGGVVNFPTQKWPMCQGWFKALVILQPGENKVNITPQSSDGNSHSVQLSIRYIPLLQTPPLHLAIMVAKDSPLLIDCPPRKFGSLSGAHSGLEAAIAKLRLSAYMWQALTAEDLRVNGLGRRSFRLEEEWTADTLSQSFAREVTMQSTAKVHLIRTERTVAELQDLQMAQQNPSGTKRDELHQIFTEALRAHGGPFVSEVKPVVAGLILDSKYDARKDMILAHAALGAHNANGLSLGIFGSHLTYSWPRFLEEVPDCLLDVSPPGDQVGNDNGECVSMWEACSVGQGAFLHEVGHAFSAPHTSGIMARGYSRDWPKCFLSKTADCIHAGTKGVEPVTPDTLNNSRWDIRDQLRFVNLAHFRLPSDPIRNNDHPTFEIVDEDGVSKVVINCEAGIGQILFNGAVEDMPSVSNPQNKIEYTLEGLESRFDLQKPVEVEVIAMNGKHMARDVAKLFSSLSYIRIPGSGLRLQKKSVGSENVDKTHWQWGVMLKKRSRDSGLVSASKLDLKVGIVLDGVIVQYKDGSSIPCGPRGQNGKDVHMGGHQSRKIAIPRKADIVKVAVSRRHNELVGIRVWLSNGKAMGALNKNDSDSVDTLVPDHNQRVIGFYGHSEMGGFQSCSEFGIVTAPKDQEIPDSVYDLPELQNNADVGARSSKRRKLDQSMTEDDDSFTSEDSDGGYDNESDVDFDEA</sequence>
<dbReference type="InterPro" id="IPR013783">
    <property type="entry name" value="Ig-like_fold"/>
</dbReference>
<protein>
    <submittedName>
        <fullName evidence="2">Peptidase family-domain-containing protein</fullName>
    </submittedName>
</protein>
<dbReference type="EMBL" id="JAGPYM010000005">
    <property type="protein sequence ID" value="KAH6894667.1"/>
    <property type="molecule type" value="Genomic_DNA"/>
</dbReference>
<dbReference type="Gene3D" id="2.60.40.10">
    <property type="entry name" value="Immunoglobulins"/>
    <property type="match status" value="1"/>
</dbReference>
<evidence type="ECO:0000313" key="3">
    <source>
        <dbReference type="Proteomes" id="UP000777438"/>
    </source>
</evidence>
<comment type="caution">
    <text evidence="2">The sequence shown here is derived from an EMBL/GenBank/DDBJ whole genome shotgun (WGS) entry which is preliminary data.</text>
</comment>
<keyword evidence="3" id="KW-1185">Reference proteome</keyword>
<dbReference type="OrthoDB" id="74460at2759"/>
<name>A0A9P8W9H0_9HYPO</name>